<dbReference type="Proteomes" id="UP000249299">
    <property type="component" value="Unassembled WGS sequence"/>
</dbReference>
<accession>A0A327JUB0</accession>
<evidence type="ECO:0000313" key="2">
    <source>
        <dbReference type="EMBL" id="RAI29195.1"/>
    </source>
</evidence>
<protein>
    <submittedName>
        <fullName evidence="2">Uncharacterized protein</fullName>
    </submittedName>
</protein>
<dbReference type="EMBL" id="NPEV01000005">
    <property type="protein sequence ID" value="RAI29195.1"/>
    <property type="molecule type" value="Genomic_DNA"/>
</dbReference>
<sequence length="86" mass="9497">MSFATPTRVLALAAVLGTAIAIQPAPSFAGNNQQVFMERAIQHLLEARRELEKASRNKGGHRVKAIQLTDMAIDEVKRGMRFAKNH</sequence>
<keyword evidence="3" id="KW-1185">Reference proteome</keyword>
<dbReference type="RefSeq" id="WP_111433052.1">
    <property type="nucleotide sequence ID" value="NZ_JACIGG010000005.1"/>
</dbReference>
<feature type="signal peptide" evidence="1">
    <location>
        <begin position="1"/>
        <end position="29"/>
    </location>
</feature>
<organism evidence="2 3">
    <name type="scientific">Rhodobium orientis</name>
    <dbReference type="NCBI Taxonomy" id="34017"/>
    <lineage>
        <taxon>Bacteria</taxon>
        <taxon>Pseudomonadati</taxon>
        <taxon>Pseudomonadota</taxon>
        <taxon>Alphaproteobacteria</taxon>
        <taxon>Hyphomicrobiales</taxon>
        <taxon>Rhodobiaceae</taxon>
        <taxon>Rhodobium</taxon>
    </lineage>
</organism>
<gene>
    <name evidence="2" type="ORF">CH339_04335</name>
</gene>
<dbReference type="OrthoDB" id="5521250at2"/>
<dbReference type="AlphaFoldDB" id="A0A327JUB0"/>
<evidence type="ECO:0000313" key="3">
    <source>
        <dbReference type="Proteomes" id="UP000249299"/>
    </source>
</evidence>
<name>A0A327JUB0_9HYPH</name>
<feature type="chain" id="PRO_5016241236" evidence="1">
    <location>
        <begin position="30"/>
        <end position="86"/>
    </location>
</feature>
<keyword evidence="1" id="KW-0732">Signal</keyword>
<comment type="caution">
    <text evidence="2">The sequence shown here is derived from an EMBL/GenBank/DDBJ whole genome shotgun (WGS) entry which is preliminary data.</text>
</comment>
<reference evidence="2 3" key="1">
    <citation type="submission" date="2017-07" db="EMBL/GenBank/DDBJ databases">
        <title>Draft Genome Sequences of Select Purple Nonsulfur Bacteria.</title>
        <authorList>
            <person name="Lasarre B."/>
            <person name="Mckinlay J.B."/>
        </authorList>
    </citation>
    <scope>NUCLEOTIDE SEQUENCE [LARGE SCALE GENOMIC DNA]</scope>
    <source>
        <strain evidence="2 3">DSM 11290</strain>
    </source>
</reference>
<evidence type="ECO:0000256" key="1">
    <source>
        <dbReference type="SAM" id="SignalP"/>
    </source>
</evidence>
<proteinExistence type="predicted"/>